<dbReference type="EMBL" id="JAIWYP010000007">
    <property type="protein sequence ID" value="KAH3797805.1"/>
    <property type="molecule type" value="Genomic_DNA"/>
</dbReference>
<gene>
    <name evidence="1" type="ORF">DPMN_151392</name>
</gene>
<dbReference type="Proteomes" id="UP000828390">
    <property type="component" value="Unassembled WGS sequence"/>
</dbReference>
<reference evidence="1" key="2">
    <citation type="submission" date="2020-11" db="EMBL/GenBank/DDBJ databases">
        <authorList>
            <person name="McCartney M.A."/>
            <person name="Auch B."/>
            <person name="Kono T."/>
            <person name="Mallez S."/>
            <person name="Becker A."/>
            <person name="Gohl D.M."/>
            <person name="Silverstein K.A.T."/>
            <person name="Koren S."/>
            <person name="Bechman K.B."/>
            <person name="Herman A."/>
            <person name="Abrahante J.E."/>
            <person name="Garbe J."/>
        </authorList>
    </citation>
    <scope>NUCLEOTIDE SEQUENCE</scope>
    <source>
        <strain evidence="1">Duluth1</strain>
        <tissue evidence="1">Whole animal</tissue>
    </source>
</reference>
<sequence>MAFCVIPHQQKTSIDESQYPTAEGQEKKSFQQKKEIELTAKIRMNMALKAAAAADENIKGDNSSVFKSTRNSTRNFSRYVHSTRNNYVLTSKFKRSRNYLFIGLINSSRNLSRNFEHGPCRCVFNLTMLSAL</sequence>
<organism evidence="1 2">
    <name type="scientific">Dreissena polymorpha</name>
    <name type="common">Zebra mussel</name>
    <name type="synonym">Mytilus polymorpha</name>
    <dbReference type="NCBI Taxonomy" id="45954"/>
    <lineage>
        <taxon>Eukaryota</taxon>
        <taxon>Metazoa</taxon>
        <taxon>Spiralia</taxon>
        <taxon>Lophotrochozoa</taxon>
        <taxon>Mollusca</taxon>
        <taxon>Bivalvia</taxon>
        <taxon>Autobranchia</taxon>
        <taxon>Heteroconchia</taxon>
        <taxon>Euheterodonta</taxon>
        <taxon>Imparidentia</taxon>
        <taxon>Neoheterodontei</taxon>
        <taxon>Myida</taxon>
        <taxon>Dreissenoidea</taxon>
        <taxon>Dreissenidae</taxon>
        <taxon>Dreissena</taxon>
    </lineage>
</organism>
<keyword evidence="2" id="KW-1185">Reference proteome</keyword>
<dbReference type="AlphaFoldDB" id="A0A9D4FJV8"/>
<accession>A0A9D4FJV8</accession>
<name>A0A9D4FJV8_DREPO</name>
<proteinExistence type="predicted"/>
<protein>
    <submittedName>
        <fullName evidence="1">Uncharacterized protein</fullName>
    </submittedName>
</protein>
<comment type="caution">
    <text evidence="1">The sequence shown here is derived from an EMBL/GenBank/DDBJ whole genome shotgun (WGS) entry which is preliminary data.</text>
</comment>
<evidence type="ECO:0000313" key="1">
    <source>
        <dbReference type="EMBL" id="KAH3797805.1"/>
    </source>
</evidence>
<reference evidence="1" key="1">
    <citation type="journal article" date="2019" name="bioRxiv">
        <title>The Genome of the Zebra Mussel, Dreissena polymorpha: A Resource for Invasive Species Research.</title>
        <authorList>
            <person name="McCartney M.A."/>
            <person name="Auch B."/>
            <person name="Kono T."/>
            <person name="Mallez S."/>
            <person name="Zhang Y."/>
            <person name="Obille A."/>
            <person name="Becker A."/>
            <person name="Abrahante J.E."/>
            <person name="Garbe J."/>
            <person name="Badalamenti J.P."/>
            <person name="Herman A."/>
            <person name="Mangelson H."/>
            <person name="Liachko I."/>
            <person name="Sullivan S."/>
            <person name="Sone E.D."/>
            <person name="Koren S."/>
            <person name="Silverstein K.A.T."/>
            <person name="Beckman K.B."/>
            <person name="Gohl D.M."/>
        </authorList>
    </citation>
    <scope>NUCLEOTIDE SEQUENCE</scope>
    <source>
        <strain evidence="1">Duluth1</strain>
        <tissue evidence="1">Whole animal</tissue>
    </source>
</reference>
<evidence type="ECO:0000313" key="2">
    <source>
        <dbReference type="Proteomes" id="UP000828390"/>
    </source>
</evidence>